<proteinExistence type="predicted"/>
<evidence type="ECO:0000259" key="2">
    <source>
        <dbReference type="PROSITE" id="PS51781"/>
    </source>
</evidence>
<dbReference type="Gene3D" id="2.30.30.40">
    <property type="entry name" value="SH3 Domains"/>
    <property type="match status" value="1"/>
</dbReference>
<keyword evidence="1" id="KW-0732">Signal</keyword>
<dbReference type="SMART" id="SM00287">
    <property type="entry name" value="SH3b"/>
    <property type="match status" value="1"/>
</dbReference>
<organism evidence="3 4">
    <name type="scientific">Lachnoclostridium phytofermentans</name>
    <dbReference type="NCBI Taxonomy" id="66219"/>
    <lineage>
        <taxon>Bacteria</taxon>
        <taxon>Bacillati</taxon>
        <taxon>Bacillota</taxon>
        <taxon>Clostridia</taxon>
        <taxon>Lachnospirales</taxon>
        <taxon>Lachnospiraceae</taxon>
    </lineage>
</organism>
<name>A0A3D2X254_9FIRM</name>
<feature type="signal peptide" evidence="1">
    <location>
        <begin position="1"/>
        <end position="30"/>
    </location>
</feature>
<accession>A0A3D2X254</accession>
<protein>
    <recommendedName>
        <fullName evidence="2">SH3b domain-containing protein</fullName>
    </recommendedName>
</protein>
<dbReference type="InterPro" id="IPR003646">
    <property type="entry name" value="SH3-like_bac-type"/>
</dbReference>
<gene>
    <name evidence="3" type="ORF">DHW61_02110</name>
</gene>
<dbReference type="EMBL" id="DPVV01000077">
    <property type="protein sequence ID" value="HCL01201.1"/>
    <property type="molecule type" value="Genomic_DNA"/>
</dbReference>
<evidence type="ECO:0000313" key="3">
    <source>
        <dbReference type="EMBL" id="HCL01201.1"/>
    </source>
</evidence>
<dbReference type="PROSITE" id="PS51781">
    <property type="entry name" value="SH3B"/>
    <property type="match status" value="1"/>
</dbReference>
<dbReference type="Proteomes" id="UP000262969">
    <property type="component" value="Unassembled WGS sequence"/>
</dbReference>
<feature type="chain" id="PRO_5017768049" description="SH3b domain-containing protein" evidence="1">
    <location>
        <begin position="31"/>
        <end position="123"/>
    </location>
</feature>
<evidence type="ECO:0000256" key="1">
    <source>
        <dbReference type="SAM" id="SignalP"/>
    </source>
</evidence>
<feature type="domain" description="SH3b" evidence="2">
    <location>
        <begin position="49"/>
        <end position="121"/>
    </location>
</feature>
<evidence type="ECO:0000313" key="4">
    <source>
        <dbReference type="Proteomes" id="UP000262969"/>
    </source>
</evidence>
<comment type="caution">
    <text evidence="3">The sequence shown here is derived from an EMBL/GenBank/DDBJ whole genome shotgun (WGS) entry which is preliminary data.</text>
</comment>
<reference evidence="3 4" key="1">
    <citation type="journal article" date="2018" name="Nat. Biotechnol.">
        <title>A standardized bacterial taxonomy based on genome phylogeny substantially revises the tree of life.</title>
        <authorList>
            <person name="Parks D.H."/>
            <person name="Chuvochina M."/>
            <person name="Waite D.W."/>
            <person name="Rinke C."/>
            <person name="Skarshewski A."/>
            <person name="Chaumeil P.A."/>
            <person name="Hugenholtz P."/>
        </authorList>
    </citation>
    <scope>NUCLEOTIDE SEQUENCE [LARGE SCALE GENOMIC DNA]</scope>
    <source>
        <strain evidence="3">UBA11728</strain>
    </source>
</reference>
<sequence>MKKLFKRFIAFAFAAALLLAPLSTPITTYAASQSTSTENIKANSNKGSYYTGTIEGTGVRFRSSPKVDSSNIIRTFTKGEKIGVYNSDINCAYADGYWWSYVEDKNGVYGYVASNYFSTDGIE</sequence>
<dbReference type="AlphaFoldDB" id="A0A3D2X254"/>